<evidence type="ECO:0000256" key="2">
    <source>
        <dbReference type="ARBA" id="ARBA00022840"/>
    </source>
</evidence>
<reference evidence="5 6" key="1">
    <citation type="submission" date="2019-03" db="EMBL/GenBank/DDBJ databases">
        <title>Single cell metagenomics reveals metabolic interactions within the superorganism composed of flagellate Streblomastix strix and complex community of Bacteroidetes bacteria on its surface.</title>
        <authorList>
            <person name="Treitli S.C."/>
            <person name="Kolisko M."/>
            <person name="Husnik F."/>
            <person name="Keeling P."/>
            <person name="Hampl V."/>
        </authorList>
    </citation>
    <scope>NUCLEOTIDE SEQUENCE [LARGE SCALE GENOMIC DNA]</scope>
    <source>
        <strain evidence="5">ST1C</strain>
    </source>
</reference>
<keyword evidence="5" id="KW-0418">Kinase</keyword>
<feature type="compositionally biased region" description="Basic and acidic residues" evidence="3">
    <location>
        <begin position="220"/>
        <end position="273"/>
    </location>
</feature>
<dbReference type="Proteomes" id="UP000324800">
    <property type="component" value="Unassembled WGS sequence"/>
</dbReference>
<organism evidence="5 6">
    <name type="scientific">Streblomastix strix</name>
    <dbReference type="NCBI Taxonomy" id="222440"/>
    <lineage>
        <taxon>Eukaryota</taxon>
        <taxon>Metamonada</taxon>
        <taxon>Preaxostyla</taxon>
        <taxon>Oxymonadida</taxon>
        <taxon>Streblomastigidae</taxon>
        <taxon>Streblomastix</taxon>
    </lineage>
</organism>
<feature type="region of interest" description="Disordered" evidence="3">
    <location>
        <begin position="398"/>
        <end position="437"/>
    </location>
</feature>
<sequence length="511" mass="59474">VDNRKTAIGSPYWMAPEVIQQEEYSFQADIWSLGITAIELATGRPPLADIHAFRAIFMIPTRPSPKLGEIAGKHPSPELEDFLASCFVKNPAKRASCDELLRHPFLKKCEGKPRNFLVSLIQRANKNKSNVKIVLDQIFDGDPSKKSNAKEKNEIADQSKDKQDNNPIQLPKRPFGIENRYVPRQQKDQEMRDKLREQFREQEKTNDEFRTFMEVSDQKILDDEKDRKTNREQIEMKQKNDIKQEQKLTEKESKENNKQKEIQSQKEFYQKNNEDEEENEDEDKNVNGGTIVMKRFSEIMNSIKEVQFEDAKNNYEREKQESKNKEEQKKIQRRSSLPSLVSQSLSHTPLISLRQSTAANASGLYGYKDTSQMIWNDDDELIEQNEADEEDDVGIKEYGEETNDNNTEEQVKEQHKEGEKLNDYQQTIQSSPQSPKNQIFDNNIVQGIYIQAYSSSPDICKKPQQQQIQTLPERESLLPIRQDDNEQQYKHRKTKTSSESSPFRQYSAVPL</sequence>
<dbReference type="PANTHER" id="PTHR48012">
    <property type="entry name" value="STERILE20-LIKE KINASE, ISOFORM B-RELATED"/>
    <property type="match status" value="1"/>
</dbReference>
<feature type="region of interest" description="Disordered" evidence="3">
    <location>
        <begin position="140"/>
        <end position="193"/>
    </location>
</feature>
<evidence type="ECO:0000313" key="5">
    <source>
        <dbReference type="EMBL" id="KAA6370751.1"/>
    </source>
</evidence>
<feature type="compositionally biased region" description="Basic and acidic residues" evidence="3">
    <location>
        <begin position="142"/>
        <end position="164"/>
    </location>
</feature>
<feature type="region of interest" description="Disordered" evidence="3">
    <location>
        <begin position="465"/>
        <end position="511"/>
    </location>
</feature>
<dbReference type="GO" id="GO:0005737">
    <property type="term" value="C:cytoplasm"/>
    <property type="evidence" value="ECO:0007669"/>
    <property type="project" value="TreeGrafter"/>
</dbReference>
<dbReference type="InterPro" id="IPR011009">
    <property type="entry name" value="Kinase-like_dom_sf"/>
</dbReference>
<proteinExistence type="predicted"/>
<gene>
    <name evidence="5" type="ORF">EZS28_033722</name>
</gene>
<feature type="compositionally biased region" description="Low complexity" evidence="3">
    <location>
        <begin position="335"/>
        <end position="344"/>
    </location>
</feature>
<dbReference type="EMBL" id="SNRW01015099">
    <property type="protein sequence ID" value="KAA6370751.1"/>
    <property type="molecule type" value="Genomic_DNA"/>
</dbReference>
<dbReference type="SUPFAM" id="SSF56112">
    <property type="entry name" value="Protein kinase-like (PK-like)"/>
    <property type="match status" value="1"/>
</dbReference>
<dbReference type="PROSITE" id="PS50011">
    <property type="entry name" value="PROTEIN_KINASE_DOM"/>
    <property type="match status" value="1"/>
</dbReference>
<feature type="region of interest" description="Disordered" evidence="3">
    <location>
        <begin position="220"/>
        <end position="289"/>
    </location>
</feature>
<keyword evidence="5" id="KW-0808">Transferase</keyword>
<dbReference type="PANTHER" id="PTHR48012:SF2">
    <property type="entry name" value="STERILE20-LIKE KINASE, ISOFORM B"/>
    <property type="match status" value="1"/>
</dbReference>
<keyword evidence="2" id="KW-0067">ATP-binding</keyword>
<dbReference type="Gene3D" id="1.10.510.10">
    <property type="entry name" value="Transferase(Phosphotransferase) domain 1"/>
    <property type="match status" value="1"/>
</dbReference>
<feature type="domain" description="Protein kinase" evidence="4">
    <location>
        <begin position="1"/>
        <end position="106"/>
    </location>
</feature>
<dbReference type="GO" id="GO:0005524">
    <property type="term" value="F:ATP binding"/>
    <property type="evidence" value="ECO:0007669"/>
    <property type="project" value="UniProtKB-KW"/>
</dbReference>
<name>A0A5J4UKZ0_9EUKA</name>
<feature type="compositionally biased region" description="Basic and acidic residues" evidence="3">
    <location>
        <begin position="409"/>
        <end position="422"/>
    </location>
</feature>
<feature type="non-terminal residue" evidence="5">
    <location>
        <position position="1"/>
    </location>
</feature>
<feature type="region of interest" description="Disordered" evidence="3">
    <location>
        <begin position="305"/>
        <end position="344"/>
    </location>
</feature>
<comment type="caution">
    <text evidence="5">The sequence shown here is derived from an EMBL/GenBank/DDBJ whole genome shotgun (WGS) entry which is preliminary data.</text>
</comment>
<feature type="non-terminal residue" evidence="5">
    <location>
        <position position="511"/>
    </location>
</feature>
<dbReference type="GO" id="GO:0004674">
    <property type="term" value="F:protein serine/threonine kinase activity"/>
    <property type="evidence" value="ECO:0007669"/>
    <property type="project" value="TreeGrafter"/>
</dbReference>
<evidence type="ECO:0000256" key="1">
    <source>
        <dbReference type="ARBA" id="ARBA00022741"/>
    </source>
</evidence>
<evidence type="ECO:0000256" key="3">
    <source>
        <dbReference type="SAM" id="MobiDB-lite"/>
    </source>
</evidence>
<protein>
    <submittedName>
        <fullName evidence="5">Putative TRAF2 and NCK interacting kinase S homeolog</fullName>
    </submittedName>
</protein>
<feature type="compositionally biased region" description="Basic and acidic residues" evidence="3">
    <location>
        <begin position="472"/>
        <end position="489"/>
    </location>
</feature>
<dbReference type="Pfam" id="PF00069">
    <property type="entry name" value="Pkinase"/>
    <property type="match status" value="1"/>
</dbReference>
<evidence type="ECO:0000313" key="6">
    <source>
        <dbReference type="Proteomes" id="UP000324800"/>
    </source>
</evidence>
<feature type="compositionally biased region" description="Polar residues" evidence="3">
    <location>
        <begin position="423"/>
        <end position="437"/>
    </location>
</feature>
<dbReference type="SMART" id="SM00220">
    <property type="entry name" value="S_TKc"/>
    <property type="match status" value="1"/>
</dbReference>
<feature type="compositionally biased region" description="Acidic residues" evidence="3">
    <location>
        <begin position="274"/>
        <end position="283"/>
    </location>
</feature>
<dbReference type="InterPro" id="IPR000719">
    <property type="entry name" value="Prot_kinase_dom"/>
</dbReference>
<dbReference type="InterPro" id="IPR050629">
    <property type="entry name" value="STE20/SPS1-PAK"/>
</dbReference>
<accession>A0A5J4UKZ0</accession>
<dbReference type="AlphaFoldDB" id="A0A5J4UKZ0"/>
<keyword evidence="1" id="KW-0547">Nucleotide-binding</keyword>
<feature type="compositionally biased region" description="Basic and acidic residues" evidence="3">
    <location>
        <begin position="306"/>
        <end position="330"/>
    </location>
</feature>
<evidence type="ECO:0000259" key="4">
    <source>
        <dbReference type="PROSITE" id="PS50011"/>
    </source>
</evidence>